<dbReference type="InterPro" id="IPR025715">
    <property type="entry name" value="FoP_C"/>
</dbReference>
<dbReference type="SMART" id="SM01218">
    <property type="entry name" value="FoP_duplication"/>
    <property type="match status" value="1"/>
</dbReference>
<gene>
    <name evidence="5" type="ORF">INT46_009140</name>
</gene>
<dbReference type="SUPFAM" id="SSF54928">
    <property type="entry name" value="RNA-binding domain, RBD"/>
    <property type="match status" value="1"/>
</dbReference>
<evidence type="ECO:0000256" key="1">
    <source>
        <dbReference type="ARBA" id="ARBA00022884"/>
    </source>
</evidence>
<dbReference type="AlphaFoldDB" id="A0A8H7V9Q3"/>
<accession>A0A8H7V9Q3</accession>
<dbReference type="PROSITE" id="PS50102">
    <property type="entry name" value="RRM"/>
    <property type="match status" value="1"/>
</dbReference>
<sequence length="228" mass="24478">MSNLGALDMALDDVISQNRTNKRSNNNTGGRRGGSSRGGISKNRSSGSRSSPYNGARPARNNAPVRNSRPASTSNRASNNSLVVANLHFNVTEKDLYDLFGQIGQLKRAFLHIGPNGKSAGIADVVFKSSQDAERARNTYNNVELDGRPMRITSASIISAVSNAPSNSNPRRGGNVRGGNSGRRDNNNSGARRGGNNKRESRPKPSQQDLDAEMDSYMGGTNEDIQMN</sequence>
<reference evidence="5" key="1">
    <citation type="submission" date="2020-12" db="EMBL/GenBank/DDBJ databases">
        <title>Metabolic potential, ecology and presence of endohyphal bacteria is reflected in genomic diversity of Mucoromycotina.</title>
        <authorList>
            <person name="Muszewska A."/>
            <person name="Okrasinska A."/>
            <person name="Steczkiewicz K."/>
            <person name="Drgas O."/>
            <person name="Orlowska M."/>
            <person name="Perlinska-Lenart U."/>
            <person name="Aleksandrzak-Piekarczyk T."/>
            <person name="Szatraj K."/>
            <person name="Zielenkiewicz U."/>
            <person name="Pilsyk S."/>
            <person name="Malc E."/>
            <person name="Mieczkowski P."/>
            <person name="Kruszewska J.S."/>
            <person name="Biernat P."/>
            <person name="Pawlowska J."/>
        </authorList>
    </citation>
    <scope>NUCLEOTIDE SEQUENCE</scope>
    <source>
        <strain evidence="5">CBS 226.32</strain>
    </source>
</reference>
<dbReference type="Pfam" id="PF00076">
    <property type="entry name" value="RRM_1"/>
    <property type="match status" value="1"/>
</dbReference>
<feature type="compositionally biased region" description="Low complexity" evidence="3">
    <location>
        <begin position="161"/>
        <end position="173"/>
    </location>
</feature>
<name>A0A8H7V9Q3_9FUNG</name>
<dbReference type="GO" id="GO:0005634">
    <property type="term" value="C:nucleus"/>
    <property type="evidence" value="ECO:0007669"/>
    <property type="project" value="TreeGrafter"/>
</dbReference>
<comment type="caution">
    <text evidence="5">The sequence shown here is derived from an EMBL/GenBank/DDBJ whole genome shotgun (WGS) entry which is preliminary data.</text>
</comment>
<evidence type="ECO:0000256" key="3">
    <source>
        <dbReference type="SAM" id="MobiDB-lite"/>
    </source>
</evidence>
<organism evidence="5 6">
    <name type="scientific">Mucor plumbeus</name>
    <dbReference type="NCBI Taxonomy" id="97098"/>
    <lineage>
        <taxon>Eukaryota</taxon>
        <taxon>Fungi</taxon>
        <taxon>Fungi incertae sedis</taxon>
        <taxon>Mucoromycota</taxon>
        <taxon>Mucoromycotina</taxon>
        <taxon>Mucoromycetes</taxon>
        <taxon>Mucorales</taxon>
        <taxon>Mucorineae</taxon>
        <taxon>Mucoraceae</taxon>
        <taxon>Mucor</taxon>
    </lineage>
</organism>
<evidence type="ECO:0000313" key="6">
    <source>
        <dbReference type="Proteomes" id="UP000650833"/>
    </source>
</evidence>
<feature type="region of interest" description="Disordered" evidence="3">
    <location>
        <begin position="161"/>
        <end position="228"/>
    </location>
</feature>
<keyword evidence="1 2" id="KW-0694">RNA-binding</keyword>
<proteinExistence type="predicted"/>
<dbReference type="OrthoDB" id="1049195at2759"/>
<dbReference type="InterPro" id="IPR051229">
    <property type="entry name" value="ALYREF_mRNA_export"/>
</dbReference>
<dbReference type="CDD" id="cd12418">
    <property type="entry name" value="RRM_Aly_REF_like"/>
    <property type="match status" value="1"/>
</dbReference>
<evidence type="ECO:0000259" key="4">
    <source>
        <dbReference type="PROSITE" id="PS50102"/>
    </source>
</evidence>
<dbReference type="Pfam" id="PF13865">
    <property type="entry name" value="FoP_duplication"/>
    <property type="match status" value="1"/>
</dbReference>
<feature type="region of interest" description="Disordered" evidence="3">
    <location>
        <begin position="16"/>
        <end position="77"/>
    </location>
</feature>
<dbReference type="Gene3D" id="3.30.70.330">
    <property type="match status" value="1"/>
</dbReference>
<dbReference type="InterPro" id="IPR035979">
    <property type="entry name" value="RBD_domain_sf"/>
</dbReference>
<dbReference type="InterPro" id="IPR012677">
    <property type="entry name" value="Nucleotide-bd_a/b_plait_sf"/>
</dbReference>
<feature type="compositionally biased region" description="Low complexity" evidence="3">
    <location>
        <begin position="38"/>
        <end position="51"/>
    </location>
</feature>
<dbReference type="InterPro" id="IPR000504">
    <property type="entry name" value="RRM_dom"/>
</dbReference>
<dbReference type="EMBL" id="JAEPRC010000110">
    <property type="protein sequence ID" value="KAG2208598.1"/>
    <property type="molecule type" value="Genomic_DNA"/>
</dbReference>
<evidence type="ECO:0000313" key="5">
    <source>
        <dbReference type="EMBL" id="KAG2208598.1"/>
    </source>
</evidence>
<dbReference type="PANTHER" id="PTHR19965:SF35">
    <property type="entry name" value="RNA ANNEALING PROTEIN YRA1"/>
    <property type="match status" value="1"/>
</dbReference>
<protein>
    <recommendedName>
        <fullName evidence="4">RRM domain-containing protein</fullName>
    </recommendedName>
</protein>
<evidence type="ECO:0000256" key="2">
    <source>
        <dbReference type="PROSITE-ProRule" id="PRU00176"/>
    </source>
</evidence>
<dbReference type="Proteomes" id="UP000650833">
    <property type="component" value="Unassembled WGS sequence"/>
</dbReference>
<feature type="domain" description="RRM" evidence="4">
    <location>
        <begin position="80"/>
        <end position="157"/>
    </location>
</feature>
<dbReference type="SMART" id="SM00360">
    <property type="entry name" value="RRM"/>
    <property type="match status" value="1"/>
</dbReference>
<dbReference type="GO" id="GO:0006406">
    <property type="term" value="P:mRNA export from nucleus"/>
    <property type="evidence" value="ECO:0007669"/>
    <property type="project" value="TreeGrafter"/>
</dbReference>
<dbReference type="PANTHER" id="PTHR19965">
    <property type="entry name" value="RNA AND EXPORT FACTOR BINDING PROTEIN"/>
    <property type="match status" value="1"/>
</dbReference>
<dbReference type="GO" id="GO:0003729">
    <property type="term" value="F:mRNA binding"/>
    <property type="evidence" value="ECO:0007669"/>
    <property type="project" value="TreeGrafter"/>
</dbReference>
<keyword evidence="6" id="KW-1185">Reference proteome</keyword>